<gene>
    <name evidence="2" type="ORF">ICI42_22315</name>
</gene>
<dbReference type="Gene3D" id="3.30.750.70">
    <property type="entry name" value="4-hydroxybutyrate coenzyme like domains"/>
    <property type="match status" value="1"/>
</dbReference>
<dbReference type="PANTHER" id="PTHR21432:SF20">
    <property type="entry name" value="ACETYL-COA HYDROLASE"/>
    <property type="match status" value="1"/>
</dbReference>
<protein>
    <submittedName>
        <fullName evidence="2">Acetyl-CoA hydrolase</fullName>
    </submittedName>
</protein>
<name>A0A8J6PPC6_9HYPH</name>
<evidence type="ECO:0000259" key="1">
    <source>
        <dbReference type="Pfam" id="PF13336"/>
    </source>
</evidence>
<dbReference type="EMBL" id="JACVVX010000012">
    <property type="protein sequence ID" value="MBD0417381.1"/>
    <property type="molecule type" value="Genomic_DNA"/>
</dbReference>
<dbReference type="GO" id="GO:0016787">
    <property type="term" value="F:hydrolase activity"/>
    <property type="evidence" value="ECO:0007669"/>
    <property type="project" value="UniProtKB-KW"/>
</dbReference>
<evidence type="ECO:0000313" key="2">
    <source>
        <dbReference type="EMBL" id="MBD0417381.1"/>
    </source>
</evidence>
<dbReference type="Proteomes" id="UP000643405">
    <property type="component" value="Unassembled WGS sequence"/>
</dbReference>
<keyword evidence="2" id="KW-0378">Hydrolase</keyword>
<dbReference type="InterPro" id="IPR038460">
    <property type="entry name" value="AcetylCoA_hyd_C_sf"/>
</dbReference>
<dbReference type="Gene3D" id="3.40.1080.20">
    <property type="entry name" value="Acetyl-CoA hydrolase/transferase C-terminal domain"/>
    <property type="match status" value="1"/>
</dbReference>
<sequence length="380" mass="39169">MLTTALVEQRRKIGGFRAFVGGSFAGTVDPAFADDISYISYIGMGRNAALAKTGRLDILPCSYSRIADSLTAPDLVLVQAAEGPDGIIRYALACEYLPALAARAKAVVAEVNAEAPWSPGAPPIDTTQLAAVMRTSREVLQAPATLPDRSIARIAEIVAGLVEDRSTLQIGVGALPEAALKALSSHSDLGIHSGAIGDGVARLIEAGVVNNSRKKQDAGVTIAGIFFGGAALNRVAHGNHTIRLAPTSYTHHAPAIAAIDRFVSLNSAVEVDLYGSVNSEVANGAYVGGVGGGGEFARAAAQSRGGFSIIALTATAAGGKISRIVSRLSGPTTISRSDAGVVVTEFGAADLRGKTLSQRRKMMLDIAHPDFRAELEASAT</sequence>
<dbReference type="Gene3D" id="3.40.1080.10">
    <property type="entry name" value="Glutaconate Coenzyme A-transferase"/>
    <property type="match status" value="1"/>
</dbReference>
<keyword evidence="3" id="KW-1185">Reference proteome</keyword>
<feature type="domain" description="Acetyl-CoA hydrolase/transferase C-terminal" evidence="1">
    <location>
        <begin position="230"/>
        <end position="378"/>
    </location>
</feature>
<dbReference type="InterPro" id="IPR046433">
    <property type="entry name" value="ActCoA_hydro"/>
</dbReference>
<dbReference type="InterPro" id="IPR037171">
    <property type="entry name" value="NagB/RpiA_transferase-like"/>
</dbReference>
<accession>A0A8J6PPC6</accession>
<organism evidence="2 3">
    <name type="scientific">Oryzicola mucosus</name>
    <dbReference type="NCBI Taxonomy" id="2767425"/>
    <lineage>
        <taxon>Bacteria</taxon>
        <taxon>Pseudomonadati</taxon>
        <taxon>Pseudomonadota</taxon>
        <taxon>Alphaproteobacteria</taxon>
        <taxon>Hyphomicrobiales</taxon>
        <taxon>Phyllobacteriaceae</taxon>
        <taxon>Oryzicola</taxon>
    </lineage>
</organism>
<dbReference type="PANTHER" id="PTHR21432">
    <property type="entry name" value="ACETYL-COA HYDROLASE-RELATED"/>
    <property type="match status" value="1"/>
</dbReference>
<dbReference type="InterPro" id="IPR026888">
    <property type="entry name" value="AcetylCoA_hyd_C"/>
</dbReference>
<evidence type="ECO:0000313" key="3">
    <source>
        <dbReference type="Proteomes" id="UP000643405"/>
    </source>
</evidence>
<comment type="caution">
    <text evidence="2">The sequence shown here is derived from an EMBL/GenBank/DDBJ whole genome shotgun (WGS) entry which is preliminary data.</text>
</comment>
<reference evidence="2" key="1">
    <citation type="submission" date="2020-09" db="EMBL/GenBank/DDBJ databases">
        <title>Genome seq and assembly of Tianweitania sp.</title>
        <authorList>
            <person name="Chhetri G."/>
        </authorList>
    </citation>
    <scope>NUCLEOTIDE SEQUENCE</scope>
    <source>
        <strain evidence="2">Rool2</strain>
    </source>
</reference>
<dbReference type="RefSeq" id="WP_188166818.1">
    <property type="nucleotide sequence ID" value="NZ_JACVVX010000012.1"/>
</dbReference>
<proteinExistence type="predicted"/>
<dbReference type="GO" id="GO:0006083">
    <property type="term" value="P:acetate metabolic process"/>
    <property type="evidence" value="ECO:0007669"/>
    <property type="project" value="InterPro"/>
</dbReference>
<dbReference type="GO" id="GO:0008775">
    <property type="term" value="F:acetate CoA-transferase activity"/>
    <property type="evidence" value="ECO:0007669"/>
    <property type="project" value="InterPro"/>
</dbReference>
<dbReference type="AlphaFoldDB" id="A0A8J6PPC6"/>
<dbReference type="SUPFAM" id="SSF100950">
    <property type="entry name" value="NagB/RpiA/CoA transferase-like"/>
    <property type="match status" value="2"/>
</dbReference>
<dbReference type="Pfam" id="PF13336">
    <property type="entry name" value="AcetylCoA_hyd_C"/>
    <property type="match status" value="1"/>
</dbReference>